<dbReference type="RefSeq" id="WP_015447779.1">
    <property type="nucleotide sequence ID" value="NC_020541.1"/>
</dbReference>
<protein>
    <submittedName>
        <fullName evidence="2">Uncharacterized protein</fullName>
    </submittedName>
</protein>
<dbReference type="KEGG" id="rhd:R2APBS1_1931"/>
<organism evidence="2 3">
    <name type="scientific">Rhodanobacter denitrificans</name>
    <dbReference type="NCBI Taxonomy" id="666685"/>
    <lineage>
        <taxon>Bacteria</taxon>
        <taxon>Pseudomonadati</taxon>
        <taxon>Pseudomonadota</taxon>
        <taxon>Gammaproteobacteria</taxon>
        <taxon>Lysobacterales</taxon>
        <taxon>Rhodanobacteraceae</taxon>
        <taxon>Rhodanobacter</taxon>
    </lineage>
</organism>
<gene>
    <name evidence="2" type="ORF">R2APBS1_1931</name>
</gene>
<name>M4NE91_9GAMM</name>
<dbReference type="STRING" id="666685.R2APBS1_1931"/>
<keyword evidence="3" id="KW-1185">Reference proteome</keyword>
<dbReference type="EMBL" id="CP003470">
    <property type="protein sequence ID" value="AGG89054.1"/>
    <property type="molecule type" value="Genomic_DNA"/>
</dbReference>
<keyword evidence="1" id="KW-0472">Membrane</keyword>
<reference evidence="2 3" key="1">
    <citation type="submission" date="2012-04" db="EMBL/GenBank/DDBJ databases">
        <title>Complete genome of Rhodanobacter sp. 2APBS1.</title>
        <authorList>
            <consortium name="US DOE Joint Genome Institute"/>
            <person name="Huntemann M."/>
            <person name="Wei C.-L."/>
            <person name="Han J."/>
            <person name="Detter J.C."/>
            <person name="Han C."/>
            <person name="Tapia R."/>
            <person name="Munk A.C.C."/>
            <person name="Chen A."/>
            <person name="Krypides N."/>
            <person name="Mavromatis K."/>
            <person name="Markowitz V."/>
            <person name="Szeto E."/>
            <person name="Ivanova N."/>
            <person name="Mikhailova N."/>
            <person name="Ovchinnikova G."/>
            <person name="Pagani I."/>
            <person name="Pati A."/>
            <person name="Goodwin L."/>
            <person name="Peters L."/>
            <person name="Pitluck S."/>
            <person name="Woyke T."/>
            <person name="Prakash O."/>
            <person name="Elkins J."/>
            <person name="Brown S."/>
            <person name="Palumbo A."/>
            <person name="Hemme C."/>
            <person name="Zhou J."/>
            <person name="Watson D."/>
            <person name="Jardine P."/>
            <person name="Kostka J."/>
            <person name="Green S."/>
        </authorList>
    </citation>
    <scope>NUCLEOTIDE SEQUENCE [LARGE SCALE GENOMIC DNA]</scope>
    <source>
        <strain evidence="2 3">2APBS1</strain>
    </source>
</reference>
<dbReference type="HOGENOM" id="CLU_2495801_0_0_6"/>
<keyword evidence="1" id="KW-1133">Transmembrane helix</keyword>
<keyword evidence="1" id="KW-0812">Transmembrane</keyword>
<accession>M4NE91</accession>
<evidence type="ECO:0000313" key="3">
    <source>
        <dbReference type="Proteomes" id="UP000011859"/>
    </source>
</evidence>
<dbReference type="Proteomes" id="UP000011859">
    <property type="component" value="Chromosome"/>
</dbReference>
<feature type="transmembrane region" description="Helical" evidence="1">
    <location>
        <begin position="43"/>
        <end position="60"/>
    </location>
</feature>
<dbReference type="AlphaFoldDB" id="M4NE91"/>
<evidence type="ECO:0000313" key="2">
    <source>
        <dbReference type="EMBL" id="AGG89054.1"/>
    </source>
</evidence>
<sequence precursor="true">MEGTPSPTVRCMARRLALETILVLATAVGTAVAAVLIAATQSAPVVIAGAVLALAVLWHLERTRHGIVARAAWLRLAAGGRHESDR</sequence>
<dbReference type="GeneID" id="72428665"/>
<dbReference type="PROSITE" id="PS00430">
    <property type="entry name" value="TONB_DEPENDENT_REC_1"/>
    <property type="match status" value="1"/>
</dbReference>
<dbReference type="InterPro" id="IPR010916">
    <property type="entry name" value="TonB_box_CS"/>
</dbReference>
<evidence type="ECO:0000256" key="1">
    <source>
        <dbReference type="SAM" id="Phobius"/>
    </source>
</evidence>
<feature type="transmembrane region" description="Helical" evidence="1">
    <location>
        <begin position="16"/>
        <end position="37"/>
    </location>
</feature>
<proteinExistence type="predicted"/>